<dbReference type="AlphaFoldDB" id="A0A916NHQ0"/>
<proteinExistence type="predicted"/>
<evidence type="ECO:0008006" key="3">
    <source>
        <dbReference type="Google" id="ProtNLM"/>
    </source>
</evidence>
<comment type="caution">
    <text evidence="1">The sequence shown here is derived from an EMBL/GenBank/DDBJ whole genome shotgun (WGS) entry which is preliminary data.</text>
</comment>
<evidence type="ECO:0000313" key="2">
    <source>
        <dbReference type="Proteomes" id="UP000693672"/>
    </source>
</evidence>
<protein>
    <recommendedName>
        <fullName evidence="3">DUF2487 family protein</fullName>
    </recommendedName>
</protein>
<gene>
    <name evidence="1" type="ORF">PAESOLCIP111_01388</name>
</gene>
<dbReference type="EMBL" id="CAJVAS010000004">
    <property type="protein sequence ID" value="CAG7611512.1"/>
    <property type="molecule type" value="Genomic_DNA"/>
</dbReference>
<dbReference type="RefSeq" id="WP_218091192.1">
    <property type="nucleotide sequence ID" value="NZ_CAJVAS010000004.1"/>
</dbReference>
<evidence type="ECO:0000313" key="1">
    <source>
        <dbReference type="EMBL" id="CAG7611512.1"/>
    </source>
</evidence>
<name>A0A916NHQ0_9BACL</name>
<organism evidence="1 2">
    <name type="scientific">Paenibacillus solanacearum</name>
    <dbReference type="NCBI Taxonomy" id="2048548"/>
    <lineage>
        <taxon>Bacteria</taxon>
        <taxon>Bacillati</taxon>
        <taxon>Bacillota</taxon>
        <taxon>Bacilli</taxon>
        <taxon>Bacillales</taxon>
        <taxon>Paenibacillaceae</taxon>
        <taxon>Paenibacillus</taxon>
    </lineage>
</organism>
<sequence length="153" mass="16831">MKFSDIQENGWDELRPYLDTCLLPVTGLSGAELPWEATRELERLRDALDLLEIPFKGRVVTYPAMHFTGTSGGGQSALLDDVCLKLRTEAGFRHVVVVTARTEPELPLSAANADLILRFGTAELTDSPDGTKRRAAAEMASLWQRHAANHADV</sequence>
<accession>A0A916NHQ0</accession>
<dbReference type="Proteomes" id="UP000693672">
    <property type="component" value="Unassembled WGS sequence"/>
</dbReference>
<reference evidence="1" key="1">
    <citation type="submission" date="2021-06" db="EMBL/GenBank/DDBJ databases">
        <authorList>
            <person name="Criscuolo A."/>
        </authorList>
    </citation>
    <scope>NUCLEOTIDE SEQUENCE</scope>
    <source>
        <strain evidence="1">CIP111600</strain>
    </source>
</reference>
<keyword evidence="2" id="KW-1185">Reference proteome</keyword>